<dbReference type="SUPFAM" id="SSF56059">
    <property type="entry name" value="Glutathione synthetase ATP-binding domain-like"/>
    <property type="match status" value="1"/>
</dbReference>
<protein>
    <recommendedName>
        <fullName evidence="1">ATP-grasp fold RimK-type domain-containing protein</fullName>
    </recommendedName>
</protein>
<dbReference type="AlphaFoldDB" id="X1TI87"/>
<dbReference type="InterPro" id="IPR013651">
    <property type="entry name" value="ATP-grasp_RimK-type"/>
</dbReference>
<dbReference type="Gene3D" id="3.40.50.20">
    <property type="match status" value="1"/>
</dbReference>
<accession>X1TI87</accession>
<proteinExistence type="predicted"/>
<evidence type="ECO:0000259" key="1">
    <source>
        <dbReference type="Pfam" id="PF08443"/>
    </source>
</evidence>
<gene>
    <name evidence="2" type="ORF">S12H4_34467</name>
</gene>
<name>X1TI87_9ZZZZ</name>
<feature type="non-terminal residue" evidence="2">
    <location>
        <position position="261"/>
    </location>
</feature>
<comment type="caution">
    <text evidence="2">The sequence shown here is derived from an EMBL/GenBank/DDBJ whole genome shotgun (WGS) entry which is preliminary data.</text>
</comment>
<organism evidence="2">
    <name type="scientific">marine sediment metagenome</name>
    <dbReference type="NCBI Taxonomy" id="412755"/>
    <lineage>
        <taxon>unclassified sequences</taxon>
        <taxon>metagenomes</taxon>
        <taxon>ecological metagenomes</taxon>
    </lineage>
</organism>
<dbReference type="GO" id="GO:0005737">
    <property type="term" value="C:cytoplasm"/>
    <property type="evidence" value="ECO:0007669"/>
    <property type="project" value="TreeGrafter"/>
</dbReference>
<dbReference type="PANTHER" id="PTHR21621:SF0">
    <property type="entry name" value="BETA-CITRYLGLUTAMATE SYNTHASE B-RELATED"/>
    <property type="match status" value="1"/>
</dbReference>
<feature type="domain" description="ATP-grasp fold RimK-type" evidence="1">
    <location>
        <begin position="88"/>
        <end position="244"/>
    </location>
</feature>
<dbReference type="Pfam" id="PF08443">
    <property type="entry name" value="RimK"/>
    <property type="match status" value="1"/>
</dbReference>
<dbReference type="PANTHER" id="PTHR21621">
    <property type="entry name" value="RIBOSOMAL PROTEIN S6 MODIFICATION PROTEIN"/>
    <property type="match status" value="1"/>
</dbReference>
<dbReference type="EMBL" id="BARW01020393">
    <property type="protein sequence ID" value="GAI91071.1"/>
    <property type="molecule type" value="Genomic_DNA"/>
</dbReference>
<dbReference type="GO" id="GO:0016879">
    <property type="term" value="F:ligase activity, forming carbon-nitrogen bonds"/>
    <property type="evidence" value="ECO:0007669"/>
    <property type="project" value="TreeGrafter"/>
</dbReference>
<reference evidence="2" key="1">
    <citation type="journal article" date="2014" name="Front. Microbiol.">
        <title>High frequency of phylogenetically diverse reductive dehalogenase-homologous genes in deep subseafloor sedimentary metagenomes.</title>
        <authorList>
            <person name="Kawai M."/>
            <person name="Futagami T."/>
            <person name="Toyoda A."/>
            <person name="Takaki Y."/>
            <person name="Nishi S."/>
            <person name="Hori S."/>
            <person name="Arai W."/>
            <person name="Tsubouchi T."/>
            <person name="Morono Y."/>
            <person name="Uchiyama I."/>
            <person name="Ito T."/>
            <person name="Fujiyama A."/>
            <person name="Inagaki F."/>
            <person name="Takami H."/>
        </authorList>
    </citation>
    <scope>NUCLEOTIDE SEQUENCE</scope>
    <source>
        <strain evidence="2">Expedition CK06-06</strain>
    </source>
</reference>
<evidence type="ECO:0000313" key="2">
    <source>
        <dbReference type="EMBL" id="GAI91071.1"/>
    </source>
</evidence>
<dbReference type="Gene3D" id="3.30.470.20">
    <property type="entry name" value="ATP-grasp fold, B domain"/>
    <property type="match status" value="1"/>
</dbReference>
<sequence>MKVGLLTSKKILLSQSPLVSLSNYFLSKAISHTIINPWAINPDISSLRDFDVIIVRILQREYLWIAQYLEEMGVRVINSYRALFLSGNKLISDEIMKQSGLKIPRTVFASKKKILENVDSSMFPALVKPLYGRSRGIMCVKSVESLKNLRKKWIYLQEFIPNDDGVTRIYKIGKVVESFFHPNEGKAWEVLLPDEIMERALRCFNRMEMEIGGMDLIEGADGYYALEVNDFPAGVKRVENWLEIIADYLVETICTIGQEEI</sequence>